<protein>
    <submittedName>
        <fullName evidence="3">Uncharacterized protein</fullName>
    </submittedName>
</protein>
<keyword evidence="2" id="KW-0472">Membrane</keyword>
<evidence type="ECO:0000256" key="2">
    <source>
        <dbReference type="SAM" id="Phobius"/>
    </source>
</evidence>
<accession>A0AAP0C2G5</accession>
<gene>
    <name evidence="3" type="ORF">KSP39_PZI000876</name>
</gene>
<keyword evidence="2" id="KW-0812">Transmembrane</keyword>
<comment type="caution">
    <text evidence="3">The sequence shown here is derived from an EMBL/GenBank/DDBJ whole genome shotgun (WGS) entry which is preliminary data.</text>
</comment>
<feature type="compositionally biased region" description="Polar residues" evidence="1">
    <location>
        <begin position="7"/>
        <end position="18"/>
    </location>
</feature>
<evidence type="ECO:0000313" key="4">
    <source>
        <dbReference type="Proteomes" id="UP001418222"/>
    </source>
</evidence>
<feature type="transmembrane region" description="Helical" evidence="2">
    <location>
        <begin position="35"/>
        <end position="57"/>
    </location>
</feature>
<name>A0AAP0C2G5_9ASPA</name>
<proteinExistence type="predicted"/>
<evidence type="ECO:0000256" key="1">
    <source>
        <dbReference type="SAM" id="MobiDB-lite"/>
    </source>
</evidence>
<organism evidence="3 4">
    <name type="scientific">Platanthera zijinensis</name>
    <dbReference type="NCBI Taxonomy" id="2320716"/>
    <lineage>
        <taxon>Eukaryota</taxon>
        <taxon>Viridiplantae</taxon>
        <taxon>Streptophyta</taxon>
        <taxon>Embryophyta</taxon>
        <taxon>Tracheophyta</taxon>
        <taxon>Spermatophyta</taxon>
        <taxon>Magnoliopsida</taxon>
        <taxon>Liliopsida</taxon>
        <taxon>Asparagales</taxon>
        <taxon>Orchidaceae</taxon>
        <taxon>Orchidoideae</taxon>
        <taxon>Orchideae</taxon>
        <taxon>Orchidinae</taxon>
        <taxon>Platanthera</taxon>
    </lineage>
</organism>
<keyword evidence="2" id="KW-1133">Transmembrane helix</keyword>
<reference evidence="3 4" key="1">
    <citation type="journal article" date="2022" name="Nat. Plants">
        <title>Genomes of leafy and leafless Platanthera orchids illuminate the evolution of mycoheterotrophy.</title>
        <authorList>
            <person name="Li M.H."/>
            <person name="Liu K.W."/>
            <person name="Li Z."/>
            <person name="Lu H.C."/>
            <person name="Ye Q.L."/>
            <person name="Zhang D."/>
            <person name="Wang J.Y."/>
            <person name="Li Y.F."/>
            <person name="Zhong Z.M."/>
            <person name="Liu X."/>
            <person name="Yu X."/>
            <person name="Liu D.K."/>
            <person name="Tu X.D."/>
            <person name="Liu B."/>
            <person name="Hao Y."/>
            <person name="Liao X.Y."/>
            <person name="Jiang Y.T."/>
            <person name="Sun W.H."/>
            <person name="Chen J."/>
            <person name="Chen Y.Q."/>
            <person name="Ai Y."/>
            <person name="Zhai J.W."/>
            <person name="Wu S.S."/>
            <person name="Zhou Z."/>
            <person name="Hsiao Y.Y."/>
            <person name="Wu W.L."/>
            <person name="Chen Y.Y."/>
            <person name="Lin Y.F."/>
            <person name="Hsu J.L."/>
            <person name="Li C.Y."/>
            <person name="Wang Z.W."/>
            <person name="Zhao X."/>
            <person name="Zhong W.Y."/>
            <person name="Ma X.K."/>
            <person name="Ma L."/>
            <person name="Huang J."/>
            <person name="Chen G.Z."/>
            <person name="Huang M.Z."/>
            <person name="Huang L."/>
            <person name="Peng D.H."/>
            <person name="Luo Y.B."/>
            <person name="Zou S.Q."/>
            <person name="Chen S.P."/>
            <person name="Lan S."/>
            <person name="Tsai W.C."/>
            <person name="Van de Peer Y."/>
            <person name="Liu Z.J."/>
        </authorList>
    </citation>
    <scope>NUCLEOTIDE SEQUENCE [LARGE SCALE GENOMIC DNA]</scope>
    <source>
        <strain evidence="3">Lor287</strain>
    </source>
</reference>
<dbReference type="EMBL" id="JBBWWQ010000001">
    <property type="protein sequence ID" value="KAK8956831.1"/>
    <property type="molecule type" value="Genomic_DNA"/>
</dbReference>
<keyword evidence="4" id="KW-1185">Reference proteome</keyword>
<feature type="region of interest" description="Disordered" evidence="1">
    <location>
        <begin position="1"/>
        <end position="21"/>
    </location>
</feature>
<sequence>MGMPKNGTLTTERSNQTGKKLKDVPIPTQRSLNGLFHSIFAVCASAGATTIVMASIFCHSATSRIVIVCTSVRMREPDVPFSAHILEIRDFSRSTFGSWPDGRVKMVSKQIVAQTRQNQCCASSLRQKHENCRRDQRRTKIFPSKELNIPFIYYSMQGEA</sequence>
<evidence type="ECO:0000313" key="3">
    <source>
        <dbReference type="EMBL" id="KAK8956831.1"/>
    </source>
</evidence>
<dbReference type="Proteomes" id="UP001418222">
    <property type="component" value="Unassembled WGS sequence"/>
</dbReference>
<dbReference type="AlphaFoldDB" id="A0AAP0C2G5"/>